<protein>
    <submittedName>
        <fullName evidence="2">DUF1416 domain-containing protein</fullName>
    </submittedName>
</protein>
<feature type="region of interest" description="Disordered" evidence="1">
    <location>
        <begin position="1"/>
        <end position="25"/>
    </location>
</feature>
<sequence length="95" mass="9521">MCGAKAGGPDASSATSGETTIQGSVTRDGVPVAGYVRLLDATGEFTAEVPTSATGQFRFYAAEGTWTVRALVPGASADRTVVATRGGRAEVAIAV</sequence>
<evidence type="ECO:0000256" key="1">
    <source>
        <dbReference type="SAM" id="MobiDB-lite"/>
    </source>
</evidence>
<proteinExistence type="predicted"/>
<dbReference type="RefSeq" id="WP_390318196.1">
    <property type="nucleotide sequence ID" value="NZ_JBHSPB010000012.1"/>
</dbReference>
<dbReference type="Gene3D" id="2.60.40.10">
    <property type="entry name" value="Immunoglobulins"/>
    <property type="match status" value="1"/>
</dbReference>
<dbReference type="InterPro" id="IPR013783">
    <property type="entry name" value="Ig-like_fold"/>
</dbReference>
<dbReference type="EMBL" id="JBHSPB010000012">
    <property type="protein sequence ID" value="MFC5722620.1"/>
    <property type="molecule type" value="Genomic_DNA"/>
</dbReference>
<dbReference type="Pfam" id="PF07210">
    <property type="entry name" value="DUF1416"/>
    <property type="match status" value="1"/>
</dbReference>
<comment type="caution">
    <text evidence="2">The sequence shown here is derived from an EMBL/GenBank/DDBJ whole genome shotgun (WGS) entry which is preliminary data.</text>
</comment>
<evidence type="ECO:0000313" key="2">
    <source>
        <dbReference type="EMBL" id="MFC5722620.1"/>
    </source>
</evidence>
<reference evidence="3" key="1">
    <citation type="journal article" date="2019" name="Int. J. Syst. Evol. Microbiol.">
        <title>The Global Catalogue of Microorganisms (GCM) 10K type strain sequencing project: providing services to taxonomists for standard genome sequencing and annotation.</title>
        <authorList>
            <consortium name="The Broad Institute Genomics Platform"/>
            <consortium name="The Broad Institute Genome Sequencing Center for Infectious Disease"/>
            <person name="Wu L."/>
            <person name="Ma J."/>
        </authorList>
    </citation>
    <scope>NUCLEOTIDE SEQUENCE [LARGE SCALE GENOMIC DNA]</scope>
    <source>
        <strain evidence="3">CGMCC 4.7304</strain>
    </source>
</reference>
<evidence type="ECO:0000313" key="3">
    <source>
        <dbReference type="Proteomes" id="UP001596083"/>
    </source>
</evidence>
<keyword evidence="3" id="KW-1185">Reference proteome</keyword>
<name>A0ABW0Z7P2_9ACTN</name>
<dbReference type="Proteomes" id="UP001596083">
    <property type="component" value="Unassembled WGS sequence"/>
</dbReference>
<feature type="compositionally biased region" description="Polar residues" evidence="1">
    <location>
        <begin position="12"/>
        <end position="25"/>
    </location>
</feature>
<organism evidence="2 3">
    <name type="scientific">Streptomyces gamaensis</name>
    <dbReference type="NCBI Taxonomy" id="1763542"/>
    <lineage>
        <taxon>Bacteria</taxon>
        <taxon>Bacillati</taxon>
        <taxon>Actinomycetota</taxon>
        <taxon>Actinomycetes</taxon>
        <taxon>Kitasatosporales</taxon>
        <taxon>Streptomycetaceae</taxon>
        <taxon>Streptomyces</taxon>
    </lineage>
</organism>
<accession>A0ABW0Z7P2</accession>
<dbReference type="InterPro" id="IPR010814">
    <property type="entry name" value="DUF1416"/>
</dbReference>
<dbReference type="SUPFAM" id="SSF49478">
    <property type="entry name" value="Cna protein B-type domain"/>
    <property type="match status" value="1"/>
</dbReference>
<gene>
    <name evidence="2" type="ORF">ACFP1Z_20840</name>
</gene>